<dbReference type="AlphaFoldDB" id="A0A4C1X5L2"/>
<keyword evidence="2" id="KW-1185">Reference proteome</keyword>
<evidence type="ECO:0000313" key="1">
    <source>
        <dbReference type="EMBL" id="GBP58443.1"/>
    </source>
</evidence>
<accession>A0A4C1X5L2</accession>
<protein>
    <submittedName>
        <fullName evidence="1">Uncharacterized protein</fullName>
    </submittedName>
</protein>
<comment type="caution">
    <text evidence="1">The sequence shown here is derived from an EMBL/GenBank/DDBJ whole genome shotgun (WGS) entry which is preliminary data.</text>
</comment>
<gene>
    <name evidence="1" type="ORF">EVAR_36915_1</name>
</gene>
<organism evidence="1 2">
    <name type="scientific">Eumeta variegata</name>
    <name type="common">Bagworm moth</name>
    <name type="synonym">Eumeta japonica</name>
    <dbReference type="NCBI Taxonomy" id="151549"/>
    <lineage>
        <taxon>Eukaryota</taxon>
        <taxon>Metazoa</taxon>
        <taxon>Ecdysozoa</taxon>
        <taxon>Arthropoda</taxon>
        <taxon>Hexapoda</taxon>
        <taxon>Insecta</taxon>
        <taxon>Pterygota</taxon>
        <taxon>Neoptera</taxon>
        <taxon>Endopterygota</taxon>
        <taxon>Lepidoptera</taxon>
        <taxon>Glossata</taxon>
        <taxon>Ditrysia</taxon>
        <taxon>Tineoidea</taxon>
        <taxon>Psychidae</taxon>
        <taxon>Oiketicinae</taxon>
        <taxon>Eumeta</taxon>
    </lineage>
</organism>
<dbReference type="Proteomes" id="UP000299102">
    <property type="component" value="Unassembled WGS sequence"/>
</dbReference>
<evidence type="ECO:0000313" key="2">
    <source>
        <dbReference type="Proteomes" id="UP000299102"/>
    </source>
</evidence>
<dbReference type="EMBL" id="BGZK01000735">
    <property type="protein sequence ID" value="GBP58443.1"/>
    <property type="molecule type" value="Genomic_DNA"/>
</dbReference>
<name>A0A4C1X5L2_EUMVA</name>
<proteinExistence type="predicted"/>
<reference evidence="1 2" key="1">
    <citation type="journal article" date="2019" name="Commun. Biol.">
        <title>The bagworm genome reveals a unique fibroin gene that provides high tensile strength.</title>
        <authorList>
            <person name="Kono N."/>
            <person name="Nakamura H."/>
            <person name="Ohtoshi R."/>
            <person name="Tomita M."/>
            <person name="Numata K."/>
            <person name="Arakawa K."/>
        </authorList>
    </citation>
    <scope>NUCLEOTIDE SEQUENCE [LARGE SCALE GENOMIC DNA]</scope>
</reference>
<sequence length="98" mass="11349">MRDVLNSRIKWEVNRVKGNLMRSYRRIDLVKWVFLARPAGDRKGGPRAGAGAWIECIRSESSTDMWLFPHYWSVGRSALIYFRLLNGLLHLSNDVVTT</sequence>